<dbReference type="InterPro" id="IPR036895">
    <property type="entry name" value="Uracil-DNA_glycosylase-like_sf"/>
</dbReference>
<dbReference type="PANTHER" id="PTHR12159:SF9">
    <property type="entry name" value="G_T MISMATCH-SPECIFIC THYMINE DNA GLYCOSYLASE"/>
    <property type="match status" value="1"/>
</dbReference>
<name>A0ABV2IF11_9HYPH</name>
<dbReference type="InterPro" id="IPR005122">
    <property type="entry name" value="Uracil-DNA_glycosylase-like"/>
</dbReference>
<accession>A0ABV2IF11</accession>
<gene>
    <name evidence="5" type="ORF">ABID12_003475</name>
</gene>
<sequence>MIDLLSPGLDIVFCGTAKGTISARTGSFYANPSNRFYRILHEIGLTPVQIAPADFRKLADYGIGLTDLNQRESGMDRALTPMHFDLSGFREKMLSCRHETRGVHQPECRADFLFRQTRCLRSAAGRHRRYSRCGAAIHIRRKRTLDKGLSSLVSVARIDLMRRSPIWGQTPQGDAMTNIRKSRT</sequence>
<reference evidence="5 6" key="1">
    <citation type="submission" date="2024-06" db="EMBL/GenBank/DDBJ databases">
        <title>Genomic Encyclopedia of Type Strains, Phase IV (KMG-IV): sequencing the most valuable type-strain genomes for metagenomic binning, comparative biology and taxonomic classification.</title>
        <authorList>
            <person name="Goeker M."/>
        </authorList>
    </citation>
    <scope>NUCLEOTIDE SEQUENCE [LARGE SCALE GENOMIC DNA]</scope>
    <source>
        <strain evidence="5 6">DSM 28102</strain>
    </source>
</reference>
<evidence type="ECO:0000259" key="4">
    <source>
        <dbReference type="Pfam" id="PF03167"/>
    </source>
</evidence>
<evidence type="ECO:0000256" key="2">
    <source>
        <dbReference type="ARBA" id="ARBA00022801"/>
    </source>
</evidence>
<keyword evidence="2" id="KW-0378">Hydrolase</keyword>
<dbReference type="RefSeq" id="WP_354435364.1">
    <property type="nucleotide sequence ID" value="NZ_JBEPLY010000014.1"/>
</dbReference>
<dbReference type="CDD" id="cd10028">
    <property type="entry name" value="UDG-F2_TDG_MUG"/>
    <property type="match status" value="1"/>
</dbReference>
<dbReference type="PANTHER" id="PTHR12159">
    <property type="entry name" value="G/T AND G/U MISMATCH-SPECIFIC DNA GLYCOSYLASE"/>
    <property type="match status" value="1"/>
</dbReference>
<dbReference type="InterPro" id="IPR015637">
    <property type="entry name" value="MUG/TDG"/>
</dbReference>
<keyword evidence="6" id="KW-1185">Reference proteome</keyword>
<organism evidence="5 6">
    <name type="scientific">Martelella mangrovi</name>
    <dbReference type="NCBI Taxonomy" id="1397477"/>
    <lineage>
        <taxon>Bacteria</taxon>
        <taxon>Pseudomonadati</taxon>
        <taxon>Pseudomonadota</taxon>
        <taxon>Alphaproteobacteria</taxon>
        <taxon>Hyphomicrobiales</taxon>
        <taxon>Aurantimonadaceae</taxon>
        <taxon>Martelella</taxon>
    </lineage>
</organism>
<feature type="domain" description="Uracil-DNA glycosylase-like" evidence="4">
    <location>
        <begin position="4"/>
        <end position="69"/>
    </location>
</feature>
<keyword evidence="3" id="KW-0234">DNA repair</keyword>
<dbReference type="EMBL" id="JBEPLY010000014">
    <property type="protein sequence ID" value="MET3601515.1"/>
    <property type="molecule type" value="Genomic_DNA"/>
</dbReference>
<dbReference type="SUPFAM" id="SSF52141">
    <property type="entry name" value="Uracil-DNA glycosylase-like"/>
    <property type="match status" value="1"/>
</dbReference>
<comment type="caution">
    <text evidence="5">The sequence shown here is derived from an EMBL/GenBank/DDBJ whole genome shotgun (WGS) entry which is preliminary data.</text>
</comment>
<proteinExistence type="predicted"/>
<keyword evidence="1" id="KW-0227">DNA damage</keyword>
<protein>
    <recommendedName>
        <fullName evidence="4">Uracil-DNA glycosylase-like domain-containing protein</fullName>
    </recommendedName>
</protein>
<dbReference type="Proteomes" id="UP001549164">
    <property type="component" value="Unassembled WGS sequence"/>
</dbReference>
<evidence type="ECO:0000256" key="3">
    <source>
        <dbReference type="ARBA" id="ARBA00023204"/>
    </source>
</evidence>
<dbReference type="Pfam" id="PF03167">
    <property type="entry name" value="UDG"/>
    <property type="match status" value="1"/>
</dbReference>
<dbReference type="Gene3D" id="3.40.470.10">
    <property type="entry name" value="Uracil-DNA glycosylase-like domain"/>
    <property type="match status" value="1"/>
</dbReference>
<evidence type="ECO:0000313" key="5">
    <source>
        <dbReference type="EMBL" id="MET3601515.1"/>
    </source>
</evidence>
<evidence type="ECO:0000256" key="1">
    <source>
        <dbReference type="ARBA" id="ARBA00022763"/>
    </source>
</evidence>
<evidence type="ECO:0000313" key="6">
    <source>
        <dbReference type="Proteomes" id="UP001549164"/>
    </source>
</evidence>